<feature type="chain" id="PRO_5039453000" description="Lipoprotein" evidence="2">
    <location>
        <begin position="20"/>
        <end position="177"/>
    </location>
</feature>
<feature type="region of interest" description="Disordered" evidence="1">
    <location>
        <begin position="100"/>
        <end position="123"/>
    </location>
</feature>
<evidence type="ECO:0000256" key="2">
    <source>
        <dbReference type="SAM" id="SignalP"/>
    </source>
</evidence>
<keyword evidence="2" id="KW-0732">Signal</keyword>
<reference evidence="4" key="1">
    <citation type="submission" date="2019-06" db="EMBL/GenBank/DDBJ databases">
        <title>Gordonia isolated from sludge of a wastewater treatment plant.</title>
        <authorList>
            <person name="Tamura T."/>
            <person name="Aoyama K."/>
            <person name="Kang Y."/>
            <person name="Saito S."/>
            <person name="Akiyama N."/>
            <person name="Yazawa K."/>
            <person name="Gonoi T."/>
            <person name="Mikami Y."/>
        </authorList>
    </citation>
    <scope>NUCLEOTIDE SEQUENCE [LARGE SCALE GENOMIC DNA]</scope>
    <source>
        <strain evidence="4">NBRC 107697</strain>
    </source>
</reference>
<evidence type="ECO:0000313" key="3">
    <source>
        <dbReference type="EMBL" id="GED96800.1"/>
    </source>
</evidence>
<evidence type="ECO:0000313" key="4">
    <source>
        <dbReference type="Proteomes" id="UP000444980"/>
    </source>
</evidence>
<dbReference type="EMBL" id="BJOU01000001">
    <property type="protein sequence ID" value="GED96800.1"/>
    <property type="molecule type" value="Genomic_DNA"/>
</dbReference>
<feature type="signal peptide" evidence="2">
    <location>
        <begin position="1"/>
        <end position="19"/>
    </location>
</feature>
<organism evidence="3 4">
    <name type="scientific">Gordonia crocea</name>
    <dbReference type="NCBI Taxonomy" id="589162"/>
    <lineage>
        <taxon>Bacteria</taxon>
        <taxon>Bacillati</taxon>
        <taxon>Actinomycetota</taxon>
        <taxon>Actinomycetes</taxon>
        <taxon>Mycobacteriales</taxon>
        <taxon>Gordoniaceae</taxon>
        <taxon>Gordonia</taxon>
    </lineage>
</organism>
<evidence type="ECO:0008006" key="5">
    <source>
        <dbReference type="Google" id="ProtNLM"/>
    </source>
</evidence>
<proteinExistence type="predicted"/>
<comment type="caution">
    <text evidence="3">The sequence shown here is derived from an EMBL/GenBank/DDBJ whole genome shotgun (WGS) entry which is preliminary data.</text>
</comment>
<dbReference type="PROSITE" id="PS51257">
    <property type="entry name" value="PROKAR_LIPOPROTEIN"/>
    <property type="match status" value="1"/>
</dbReference>
<gene>
    <name evidence="3" type="ORF">nbrc107697_08390</name>
</gene>
<dbReference type="RefSeq" id="WP_161926221.1">
    <property type="nucleotide sequence ID" value="NZ_BJOU01000001.1"/>
</dbReference>
<name>A0A7I9UVL2_9ACTN</name>
<accession>A0A7I9UVL2</accession>
<dbReference type="AlphaFoldDB" id="A0A7I9UVL2"/>
<feature type="region of interest" description="Disordered" evidence="1">
    <location>
        <begin position="61"/>
        <end position="87"/>
    </location>
</feature>
<dbReference type="OrthoDB" id="5118825at2"/>
<protein>
    <recommendedName>
        <fullName evidence="5">Lipoprotein</fullName>
    </recommendedName>
</protein>
<keyword evidence="4" id="KW-1185">Reference proteome</keyword>
<dbReference type="Proteomes" id="UP000444980">
    <property type="component" value="Unassembled WGS sequence"/>
</dbReference>
<sequence>MRWRASGAAALVCASAVIGGCTFDNPNPEPSPTTTTAWGAVAHDTSPFLKHFPALGKPVAASWSKGSPSTPSKERIDLPGPSSTRLDAVVTVDPAVAARLRTEVGEPDPDSSQPPPPATPELAPALQVEVPPGPFIVGRSTLGTTYGWNCVVYVDRTRPVVVVVASLPWATGFTGAP</sequence>
<evidence type="ECO:0000256" key="1">
    <source>
        <dbReference type="SAM" id="MobiDB-lite"/>
    </source>
</evidence>